<dbReference type="PANTHER" id="PTHR30055:SF234">
    <property type="entry name" value="HTH-TYPE TRANSCRIPTIONAL REGULATOR BETI"/>
    <property type="match status" value="1"/>
</dbReference>
<dbReference type="Proteomes" id="UP001299046">
    <property type="component" value="Unassembled WGS sequence"/>
</dbReference>
<keyword evidence="1" id="KW-0805">Transcription regulation</keyword>
<dbReference type="SUPFAM" id="SSF46689">
    <property type="entry name" value="Homeodomain-like"/>
    <property type="match status" value="1"/>
</dbReference>
<evidence type="ECO:0000313" key="7">
    <source>
        <dbReference type="Proteomes" id="UP001299046"/>
    </source>
</evidence>
<feature type="domain" description="HTH tetR-type" evidence="5">
    <location>
        <begin position="5"/>
        <end position="64"/>
    </location>
</feature>
<evidence type="ECO:0000256" key="1">
    <source>
        <dbReference type="ARBA" id="ARBA00023015"/>
    </source>
</evidence>
<keyword evidence="7" id="KW-1185">Reference proteome</keyword>
<dbReference type="PANTHER" id="PTHR30055">
    <property type="entry name" value="HTH-TYPE TRANSCRIPTIONAL REGULATOR RUTR"/>
    <property type="match status" value="1"/>
</dbReference>
<gene>
    <name evidence="6" type="ORF">KV112_12945</name>
</gene>
<dbReference type="Pfam" id="PF00440">
    <property type="entry name" value="TetR_N"/>
    <property type="match status" value="1"/>
</dbReference>
<evidence type="ECO:0000259" key="5">
    <source>
        <dbReference type="PROSITE" id="PS50977"/>
    </source>
</evidence>
<evidence type="ECO:0000256" key="4">
    <source>
        <dbReference type="PROSITE-ProRule" id="PRU00335"/>
    </source>
</evidence>
<dbReference type="InterPro" id="IPR009057">
    <property type="entry name" value="Homeodomain-like_sf"/>
</dbReference>
<organism evidence="6 7">
    <name type="scientific">[Mycobacterium] zoologicum</name>
    <dbReference type="NCBI Taxonomy" id="2872311"/>
    <lineage>
        <taxon>Bacteria</taxon>
        <taxon>Bacillati</taxon>
        <taxon>Actinomycetota</taxon>
        <taxon>Actinomycetes</taxon>
        <taxon>Mycobacteriales</taxon>
        <taxon>Mycobacteriaceae</taxon>
        <taxon>Mycolicibacter</taxon>
    </lineage>
</organism>
<evidence type="ECO:0000313" key="6">
    <source>
        <dbReference type="EMBL" id="MEB3050636.1"/>
    </source>
</evidence>
<protein>
    <submittedName>
        <fullName evidence="6">TetR/AcrR family transcriptional regulator</fullName>
    </submittedName>
</protein>
<accession>A0ABU5YLC6</accession>
<dbReference type="PROSITE" id="PS50977">
    <property type="entry name" value="HTH_TETR_2"/>
    <property type="match status" value="1"/>
</dbReference>
<reference evidence="6 7" key="1">
    <citation type="submission" date="2023-12" db="EMBL/GenBank/DDBJ databases">
        <title>Description of new species of Mycobacterium terrae complex isolated from sewage at the Sao Paulo Zoological Park Foundation in Brazil.</title>
        <authorList>
            <person name="Romagnoli C.L."/>
            <person name="Conceicao E.C."/>
            <person name="Machado E."/>
            <person name="Barreto L.B.P.F."/>
            <person name="Sharma A."/>
            <person name="Silva N.M."/>
            <person name="Marques L.E."/>
            <person name="Juliana M.A."/>
            <person name="Lourenco M.C.S."/>
            <person name="Digiampietri L.A."/>
            <person name="Suffys P.N."/>
            <person name="Viana-Niero C."/>
        </authorList>
    </citation>
    <scope>NUCLEOTIDE SEQUENCE [LARGE SCALE GENOMIC DNA]</scope>
    <source>
        <strain evidence="6 7">MYC123</strain>
    </source>
</reference>
<dbReference type="PRINTS" id="PR00455">
    <property type="entry name" value="HTHTETR"/>
</dbReference>
<sequence length="191" mass="20453">MARAPIGRQQLLDAARDELIDAGGILELGALTRRAGLSTGALYHHFGSKAGLLAAVYDGFFTGLRNATADAHLPDADWGDRERERTRCFVAYHFQNPLAGILLTRVALDPQLSELEAVYIQNMSDDAAANIRRGQDLGQLPADIDPDSAGAYVIGGLRLGVAQQLRAAPRPDPGQVAERLWRLTAGTLGIA</sequence>
<evidence type="ECO:0000256" key="2">
    <source>
        <dbReference type="ARBA" id="ARBA00023125"/>
    </source>
</evidence>
<dbReference type="Gene3D" id="1.10.357.10">
    <property type="entry name" value="Tetracycline Repressor, domain 2"/>
    <property type="match status" value="1"/>
</dbReference>
<dbReference type="InterPro" id="IPR001647">
    <property type="entry name" value="HTH_TetR"/>
</dbReference>
<dbReference type="InterPro" id="IPR036271">
    <property type="entry name" value="Tet_transcr_reg_TetR-rel_C_sf"/>
</dbReference>
<dbReference type="InterPro" id="IPR050109">
    <property type="entry name" value="HTH-type_TetR-like_transc_reg"/>
</dbReference>
<comment type="caution">
    <text evidence="6">The sequence shown here is derived from an EMBL/GenBank/DDBJ whole genome shotgun (WGS) entry which is preliminary data.</text>
</comment>
<evidence type="ECO:0000256" key="3">
    <source>
        <dbReference type="ARBA" id="ARBA00023163"/>
    </source>
</evidence>
<keyword evidence="2 4" id="KW-0238">DNA-binding</keyword>
<keyword evidence="3" id="KW-0804">Transcription</keyword>
<dbReference type="RefSeq" id="WP_224865453.1">
    <property type="nucleotide sequence ID" value="NZ_JAYJJS010000011.1"/>
</dbReference>
<dbReference type="SUPFAM" id="SSF48498">
    <property type="entry name" value="Tetracyclin repressor-like, C-terminal domain"/>
    <property type="match status" value="1"/>
</dbReference>
<dbReference type="EMBL" id="JAYJJT010000013">
    <property type="protein sequence ID" value="MEB3050636.1"/>
    <property type="molecule type" value="Genomic_DNA"/>
</dbReference>
<name>A0ABU5YLC6_9MYCO</name>
<dbReference type="Gene3D" id="1.10.10.60">
    <property type="entry name" value="Homeodomain-like"/>
    <property type="match status" value="1"/>
</dbReference>
<feature type="DNA-binding region" description="H-T-H motif" evidence="4">
    <location>
        <begin position="27"/>
        <end position="46"/>
    </location>
</feature>
<proteinExistence type="predicted"/>